<gene>
    <name evidence="5" type="ORF">SAE02_40910</name>
</gene>
<keyword evidence="1 4" id="KW-0732">Signal</keyword>
<dbReference type="Proteomes" id="UP000321523">
    <property type="component" value="Unassembled WGS sequence"/>
</dbReference>
<dbReference type="RefSeq" id="WP_308518243.1">
    <property type="nucleotide sequence ID" value="NZ_BJYZ01000019.1"/>
</dbReference>
<dbReference type="SUPFAM" id="SSF53850">
    <property type="entry name" value="Periplasmic binding protein-like II"/>
    <property type="match status" value="1"/>
</dbReference>
<dbReference type="InterPro" id="IPR026289">
    <property type="entry name" value="SBP_TakP-like"/>
</dbReference>
<evidence type="ECO:0000256" key="3">
    <source>
        <dbReference type="PIRSR" id="PIRSR039026-2"/>
    </source>
</evidence>
<dbReference type="AlphaFoldDB" id="A0A512DTZ1"/>
<dbReference type="Gene3D" id="3.40.190.170">
    <property type="entry name" value="Bacterial extracellular solute-binding protein, family 7"/>
    <property type="match status" value="1"/>
</dbReference>
<feature type="binding site" evidence="2">
    <location>
        <position position="180"/>
    </location>
    <ligand>
        <name>substrate</name>
    </ligand>
</feature>
<accession>A0A512DTZ1</accession>
<evidence type="ECO:0000256" key="2">
    <source>
        <dbReference type="PIRSR" id="PIRSR039026-1"/>
    </source>
</evidence>
<evidence type="ECO:0000256" key="1">
    <source>
        <dbReference type="ARBA" id="ARBA00022729"/>
    </source>
</evidence>
<dbReference type="GO" id="GO:0031317">
    <property type="term" value="C:tripartite ATP-independent periplasmic transporter complex"/>
    <property type="evidence" value="ECO:0007669"/>
    <property type="project" value="InterPro"/>
</dbReference>
<dbReference type="PANTHER" id="PTHR33376:SF5">
    <property type="entry name" value="EXTRACYTOPLASMIC SOLUTE RECEPTOR PROTEIN"/>
    <property type="match status" value="1"/>
</dbReference>
<feature type="binding site" evidence="2">
    <location>
        <position position="159"/>
    </location>
    <ligand>
        <name>substrate</name>
    </ligand>
</feature>
<name>A0A512DTZ1_9PROT</name>
<dbReference type="InterPro" id="IPR038404">
    <property type="entry name" value="TRAP_DctP_sf"/>
</dbReference>
<feature type="binding site" evidence="3">
    <location>
        <position position="243"/>
    </location>
    <ligand>
        <name>substrate</name>
    </ligand>
</feature>
<keyword evidence="3" id="KW-0479">Metal-binding</keyword>
<organism evidence="5 6">
    <name type="scientific">Skermanella aerolata</name>
    <dbReference type="NCBI Taxonomy" id="393310"/>
    <lineage>
        <taxon>Bacteria</taxon>
        <taxon>Pseudomonadati</taxon>
        <taxon>Pseudomonadota</taxon>
        <taxon>Alphaproteobacteria</taxon>
        <taxon>Rhodospirillales</taxon>
        <taxon>Azospirillaceae</taxon>
        <taxon>Skermanella</taxon>
    </lineage>
</organism>
<dbReference type="EMBL" id="BJYZ01000019">
    <property type="protein sequence ID" value="GEO39943.1"/>
    <property type="molecule type" value="Genomic_DNA"/>
</dbReference>
<protein>
    <submittedName>
        <fullName evidence="5">ABC transporter substrate-binding protein</fullName>
    </submittedName>
</protein>
<feature type="binding site" evidence="3">
    <location>
        <position position="218"/>
    </location>
    <ligand>
        <name>Na(+)</name>
        <dbReference type="ChEBI" id="CHEBI:29101"/>
    </ligand>
</feature>
<dbReference type="InterPro" id="IPR018389">
    <property type="entry name" value="DctP_fam"/>
</dbReference>
<keyword evidence="6" id="KW-1185">Reference proteome</keyword>
<feature type="binding site" evidence="3">
    <location>
        <position position="217"/>
    </location>
    <ligand>
        <name>substrate</name>
    </ligand>
</feature>
<reference evidence="5 6" key="1">
    <citation type="submission" date="2019-07" db="EMBL/GenBank/DDBJ databases">
        <title>Whole genome shotgun sequence of Skermanella aerolata NBRC 106429.</title>
        <authorList>
            <person name="Hosoyama A."/>
            <person name="Uohara A."/>
            <person name="Ohji S."/>
            <person name="Ichikawa N."/>
        </authorList>
    </citation>
    <scope>NUCLEOTIDE SEQUENCE [LARGE SCALE GENOMIC DNA]</scope>
    <source>
        <strain evidence="5 6">NBRC 106429</strain>
    </source>
</reference>
<feature type="chain" id="PRO_5021946189" evidence="4">
    <location>
        <begin position="24"/>
        <end position="366"/>
    </location>
</feature>
<dbReference type="Pfam" id="PF03480">
    <property type="entry name" value="DctP"/>
    <property type="match status" value="1"/>
</dbReference>
<evidence type="ECO:0000256" key="4">
    <source>
        <dbReference type="SAM" id="SignalP"/>
    </source>
</evidence>
<evidence type="ECO:0000313" key="6">
    <source>
        <dbReference type="Proteomes" id="UP000321523"/>
    </source>
</evidence>
<evidence type="ECO:0000313" key="5">
    <source>
        <dbReference type="EMBL" id="GEO39943.1"/>
    </source>
</evidence>
<sequence length="366" mass="40399">MMKRRDMMTGGLAAVMAGSPVLAQSQIAQSPGAEHRWRMTSSYPASLDAVYGAGNTFIKVLGEISQGRIQIQHFAAGEIVGGFQALDAVQNGTVECCDTAPFYYIGKDPSFAFGASVPFGLSTRQQNSWFFQAGGLELLNELFSQYNVVGIPIGNTNAQMAGWFRKEIKSVADLQGLKMRIGGLAGQVIAKLGAVPQQIPAGDIYPALERGTIDAAEWVGPYDDERLGFSKVAPYYYYPGWWEGASAIFLFINKQKWDELTPLDHALITAAAHQANTMTIAKYDQVNPAAIRRLVAAGTQLRAFPPDVMEACYKAANEMYAEISSQNPLFKRLHEHMSAFRNDQYLWQQIAEYSYETFMIRARGRS</sequence>
<dbReference type="Gene3D" id="3.40.190.10">
    <property type="entry name" value="Periplasmic binding protein-like II"/>
    <property type="match status" value="1"/>
</dbReference>
<dbReference type="PIRSF" id="PIRSF039026">
    <property type="entry name" value="SiaP"/>
    <property type="match status" value="1"/>
</dbReference>
<proteinExistence type="predicted"/>
<dbReference type="PANTHER" id="PTHR33376">
    <property type="match status" value="1"/>
</dbReference>
<comment type="caution">
    <text evidence="5">The sequence shown here is derived from an EMBL/GenBank/DDBJ whole genome shotgun (WGS) entry which is preliminary data.</text>
</comment>
<dbReference type="NCBIfam" id="NF037995">
    <property type="entry name" value="TRAP_S1"/>
    <property type="match status" value="1"/>
</dbReference>
<dbReference type="GO" id="GO:0046872">
    <property type="term" value="F:metal ion binding"/>
    <property type="evidence" value="ECO:0007669"/>
    <property type="project" value="UniProtKB-KW"/>
</dbReference>
<feature type="signal peptide" evidence="4">
    <location>
        <begin position="1"/>
        <end position="23"/>
    </location>
</feature>
<dbReference type="GO" id="GO:0055085">
    <property type="term" value="P:transmembrane transport"/>
    <property type="evidence" value="ECO:0007669"/>
    <property type="project" value="InterPro"/>
</dbReference>